<comment type="caution">
    <text evidence="2">The sequence shown here is derived from an EMBL/GenBank/DDBJ whole genome shotgun (WGS) entry which is preliminary data.</text>
</comment>
<accession>A0A7X1B5Z9</accession>
<feature type="compositionally biased region" description="Polar residues" evidence="1">
    <location>
        <begin position="263"/>
        <end position="292"/>
    </location>
</feature>
<evidence type="ECO:0000256" key="1">
    <source>
        <dbReference type="SAM" id="MobiDB-lite"/>
    </source>
</evidence>
<dbReference type="InterPro" id="IPR038610">
    <property type="entry name" value="FliK-like_C_sf"/>
</dbReference>
<feature type="compositionally biased region" description="Low complexity" evidence="1">
    <location>
        <begin position="237"/>
        <end position="247"/>
    </location>
</feature>
<feature type="compositionally biased region" description="Low complexity" evidence="1">
    <location>
        <begin position="330"/>
        <end position="340"/>
    </location>
</feature>
<feature type="compositionally biased region" description="Low complexity" evidence="1">
    <location>
        <begin position="514"/>
        <end position="576"/>
    </location>
</feature>
<feature type="compositionally biased region" description="Acidic residues" evidence="1">
    <location>
        <begin position="161"/>
        <end position="171"/>
    </location>
</feature>
<name>A0A7X1B5Z9_9BACT</name>
<feature type="region of interest" description="Disordered" evidence="1">
    <location>
        <begin position="113"/>
        <end position="382"/>
    </location>
</feature>
<feature type="compositionally biased region" description="Low complexity" evidence="1">
    <location>
        <begin position="408"/>
        <end position="431"/>
    </location>
</feature>
<feature type="region of interest" description="Disordered" evidence="1">
    <location>
        <begin position="396"/>
        <end position="494"/>
    </location>
</feature>
<evidence type="ECO:0000313" key="3">
    <source>
        <dbReference type="Proteomes" id="UP000526501"/>
    </source>
</evidence>
<feature type="compositionally biased region" description="Polar residues" evidence="1">
    <location>
        <begin position="736"/>
        <end position="754"/>
    </location>
</feature>
<feature type="region of interest" description="Disordered" evidence="1">
    <location>
        <begin position="510"/>
        <end position="633"/>
    </location>
</feature>
<proteinExistence type="predicted"/>
<feature type="region of interest" description="Disordered" evidence="1">
    <location>
        <begin position="1"/>
        <end position="20"/>
    </location>
</feature>
<dbReference type="Proteomes" id="UP000526501">
    <property type="component" value="Unassembled WGS sequence"/>
</dbReference>
<feature type="compositionally biased region" description="Polar residues" evidence="1">
    <location>
        <begin position="436"/>
        <end position="450"/>
    </location>
</feature>
<keyword evidence="3" id="KW-1185">Reference proteome</keyword>
<dbReference type="AlphaFoldDB" id="A0A7X1B5Z9"/>
<protein>
    <recommendedName>
        <fullName evidence="4">Flagellar hook-length control protein FliK</fullName>
    </recommendedName>
</protein>
<dbReference type="Gene3D" id="3.30.750.140">
    <property type="match status" value="1"/>
</dbReference>
<feature type="compositionally biased region" description="Polar residues" evidence="1">
    <location>
        <begin position="221"/>
        <end position="236"/>
    </location>
</feature>
<evidence type="ECO:0008006" key="4">
    <source>
        <dbReference type="Google" id="ProtNLM"/>
    </source>
</evidence>
<feature type="compositionally biased region" description="Polar residues" evidence="1">
    <location>
        <begin position="1"/>
        <end position="11"/>
    </location>
</feature>
<feature type="compositionally biased region" description="Low complexity" evidence="1">
    <location>
        <begin position="123"/>
        <end position="134"/>
    </location>
</feature>
<feature type="compositionally biased region" description="Polar residues" evidence="1">
    <location>
        <begin position="472"/>
        <end position="494"/>
    </location>
</feature>
<reference evidence="2 3" key="1">
    <citation type="submission" date="2020-07" db="EMBL/GenBank/DDBJ databases">
        <authorList>
            <person name="Feng X."/>
        </authorList>
    </citation>
    <scope>NUCLEOTIDE SEQUENCE [LARGE SCALE GENOMIC DNA]</scope>
    <source>
        <strain evidence="2 3">JCM23202</strain>
    </source>
</reference>
<organism evidence="2 3">
    <name type="scientific">Pelagicoccus albus</name>
    <dbReference type="NCBI Taxonomy" id="415222"/>
    <lineage>
        <taxon>Bacteria</taxon>
        <taxon>Pseudomonadati</taxon>
        <taxon>Verrucomicrobiota</taxon>
        <taxon>Opitutia</taxon>
        <taxon>Puniceicoccales</taxon>
        <taxon>Pelagicoccaceae</taxon>
        <taxon>Pelagicoccus</taxon>
    </lineage>
</organism>
<feature type="compositionally biased region" description="Basic and acidic residues" evidence="1">
    <location>
        <begin position="451"/>
        <end position="465"/>
    </location>
</feature>
<dbReference type="RefSeq" id="WP_185659895.1">
    <property type="nucleotide sequence ID" value="NZ_CAWPOO010000007.1"/>
</dbReference>
<feature type="region of interest" description="Disordered" evidence="1">
    <location>
        <begin position="712"/>
        <end position="804"/>
    </location>
</feature>
<dbReference type="EMBL" id="JACHVC010000007">
    <property type="protein sequence ID" value="MBC2606009.1"/>
    <property type="molecule type" value="Genomic_DNA"/>
</dbReference>
<feature type="compositionally biased region" description="Polar residues" evidence="1">
    <location>
        <begin position="346"/>
        <end position="368"/>
    </location>
</feature>
<sequence>MPIEPSSVSTQKVREVETSSAKLNLWASMQGSSTGGKDSPAASNWEDAIVDAQKLYDSPASESEQEEDASPSDSSSVSALMTSFSGSGELVPGFASRGFGSFSFGSVGSDAFGAVSSSRNTPSEDLSQSSSLSDFKQLETKDTDSASVIARSDESVTDPNAELESDESEEGGSEKKSSGPTLAANATRPTMAAPVVASPLAQVQAPASDVNSVEAPPAASVATTVSAQPTQVVTEQAPSATAATSTPNSVTEPVATAAPVIATEQSPKLDTQTKTSSSTPAEKLTSNQTPTSKPAVESVTAVSDQSLQKPLVASTVEQGQGNKITPEKNQAAVAQAPVAQKEVTANVDTPANPVSETPVQSKSATGQPATEKVAANDGLGFDVSKAKETISDAIGKVATDSAKRSQPTATTSQSATSNSVATASENASTAARPSLGETTSSKQAESGATTESKDFATQDAAKRESAAVAAQRVTSSRNAATEASGQARTTSQIAETAQAETKLAQAGNVAAATSQASRDASAVAATRSTVSTQGKANAASSSGTTQSGVSGVSASQSMASGMNTQNAGQSGSQSQGEGDPAAKQDFNTALKQSLGAKTADKSAGENGQSFDAKVDAATASRRSEAASKSQQTSYVSKTAAEVKEVVATLTKSIDRLVTDKSGAMNLKINFEGGGSVNLRVKMEGGQVSTQMQTDVVGLEAAIKANWSELSNDWNQKGVKLNTPQFQNSESGKDSSFESLDQFASRQERQSSAGESGSRQNRGSFNSGGSFTGSAGQSSETEQNAPASEVASQAAVSDKELKTYA</sequence>
<feature type="compositionally biased region" description="Polar residues" evidence="1">
    <location>
        <begin position="776"/>
        <end position="794"/>
    </location>
</feature>
<feature type="region of interest" description="Disordered" evidence="1">
    <location>
        <begin position="27"/>
        <end position="80"/>
    </location>
</feature>
<feature type="compositionally biased region" description="Polar residues" evidence="1">
    <location>
        <begin position="27"/>
        <end position="36"/>
    </location>
</feature>
<gene>
    <name evidence="2" type="ORF">H5P27_08125</name>
</gene>
<evidence type="ECO:0000313" key="2">
    <source>
        <dbReference type="EMBL" id="MBC2606009.1"/>
    </source>
</evidence>
<feature type="compositionally biased region" description="Low complexity" evidence="1">
    <location>
        <begin position="755"/>
        <end position="775"/>
    </location>
</feature>